<organism evidence="3 4">
    <name type="scientific">Serendipita indica (strain DSM 11827)</name>
    <name type="common">Root endophyte fungus</name>
    <name type="synonym">Piriformospora indica</name>
    <dbReference type="NCBI Taxonomy" id="1109443"/>
    <lineage>
        <taxon>Eukaryota</taxon>
        <taxon>Fungi</taxon>
        <taxon>Dikarya</taxon>
        <taxon>Basidiomycota</taxon>
        <taxon>Agaricomycotina</taxon>
        <taxon>Agaricomycetes</taxon>
        <taxon>Sebacinales</taxon>
        <taxon>Serendipitaceae</taxon>
        <taxon>Serendipita</taxon>
    </lineage>
</organism>
<feature type="compositionally biased region" description="Polar residues" evidence="1">
    <location>
        <begin position="189"/>
        <end position="206"/>
    </location>
</feature>
<name>G4T6R5_SERID</name>
<reference evidence="3 4" key="1">
    <citation type="journal article" date="2011" name="PLoS Pathog.">
        <title>Endophytic Life Strategies Decoded by Genome and Transcriptome Analyses of the Mutualistic Root Symbiont Piriformospora indica.</title>
        <authorList>
            <person name="Zuccaro A."/>
            <person name="Lahrmann U."/>
            <person name="Guldener U."/>
            <person name="Langen G."/>
            <person name="Pfiffi S."/>
            <person name="Biedenkopf D."/>
            <person name="Wong P."/>
            <person name="Samans B."/>
            <person name="Grimm C."/>
            <person name="Basiewicz M."/>
            <person name="Murat C."/>
            <person name="Martin F."/>
            <person name="Kogel K.H."/>
        </authorList>
    </citation>
    <scope>NUCLEOTIDE SEQUENCE [LARGE SCALE GENOMIC DNA]</scope>
    <source>
        <strain evidence="3 4">DSM 11827</strain>
    </source>
</reference>
<keyword evidence="2" id="KW-1133">Transmembrane helix</keyword>
<feature type="transmembrane region" description="Helical" evidence="2">
    <location>
        <begin position="58"/>
        <end position="84"/>
    </location>
</feature>
<accession>G4T6R5</accession>
<dbReference type="InParanoid" id="G4T6R5"/>
<evidence type="ECO:0000313" key="3">
    <source>
        <dbReference type="EMBL" id="CCA67033.1"/>
    </source>
</evidence>
<evidence type="ECO:0000313" key="4">
    <source>
        <dbReference type="Proteomes" id="UP000007148"/>
    </source>
</evidence>
<dbReference type="HOGENOM" id="CLU_1235442_0_0_1"/>
<gene>
    <name evidence="3" type="ORF">PIIN_00870</name>
</gene>
<dbReference type="AlphaFoldDB" id="G4T6R5"/>
<proteinExistence type="predicted"/>
<feature type="compositionally biased region" description="Low complexity" evidence="1">
    <location>
        <begin position="178"/>
        <end position="188"/>
    </location>
</feature>
<keyword evidence="4" id="KW-1185">Reference proteome</keyword>
<protein>
    <submittedName>
        <fullName evidence="3">Uncharacterized protein</fullName>
    </submittedName>
</protein>
<evidence type="ECO:0000256" key="2">
    <source>
        <dbReference type="SAM" id="Phobius"/>
    </source>
</evidence>
<feature type="transmembrane region" description="Helical" evidence="2">
    <location>
        <begin position="104"/>
        <end position="123"/>
    </location>
</feature>
<keyword evidence="2" id="KW-0812">Transmembrane</keyword>
<dbReference type="Proteomes" id="UP000007148">
    <property type="component" value="Unassembled WGS sequence"/>
</dbReference>
<keyword evidence="2" id="KW-0472">Membrane</keyword>
<dbReference type="OrthoDB" id="3275951at2759"/>
<feature type="transmembrane region" description="Helical" evidence="2">
    <location>
        <begin position="15"/>
        <end position="37"/>
    </location>
</feature>
<dbReference type="EMBL" id="CAFZ01000008">
    <property type="protein sequence ID" value="CCA67033.1"/>
    <property type="molecule type" value="Genomic_DNA"/>
</dbReference>
<comment type="caution">
    <text evidence="3">The sequence shown here is derived from an EMBL/GenBank/DDBJ whole genome shotgun (WGS) entry which is preliminary data.</text>
</comment>
<evidence type="ECO:0000256" key="1">
    <source>
        <dbReference type="SAM" id="MobiDB-lite"/>
    </source>
</evidence>
<sequence>MSISLLLFCISMVDLFGVFSFFLSPVACILTEIFHSVSLPVWKHTYKKRRNQPKTTSIYSIASIVLTGLLAFFWLVTAILYAAISGSVAATYGVSLALPGVETAFAWIGMAVLWAEFGVQIHFRKKTLKQFKQGQPGSHNQQQQPKLEVAYPPAAYYPQGPGPWNQPYQPYQPYQLGPQQMGYPQYPGFNQQGNQSPPPLVNQQGQGPNGGALAVTSFVEKSNA</sequence>
<feature type="region of interest" description="Disordered" evidence="1">
    <location>
        <begin position="178"/>
        <end position="224"/>
    </location>
</feature>